<evidence type="ECO:0000313" key="1">
    <source>
        <dbReference type="EMBL" id="CAH0052621.1"/>
    </source>
</evidence>
<evidence type="ECO:0000313" key="2">
    <source>
        <dbReference type="Proteomes" id="UP000775872"/>
    </source>
</evidence>
<sequence length="99" mass="11540">MLRCEVMRSEYSVVLTIRALGDFDRWIYHWADESQALKPQRLFDELAFFYPLVLTQDVACGSMVSFEVISYPHRPNRLPLDFGNVRMKRYMSSVGSSVV</sequence>
<proteinExistence type="predicted"/>
<accession>A0A9N9ZBU4</accession>
<comment type="caution">
    <text evidence="1">The sequence shown here is derived from an EMBL/GenBank/DDBJ whole genome shotgun (WGS) entry which is preliminary data.</text>
</comment>
<name>A0A9N9ZBU4_9HYPO</name>
<protein>
    <submittedName>
        <fullName evidence="1">Uncharacterized protein</fullName>
    </submittedName>
</protein>
<reference evidence="1" key="1">
    <citation type="submission" date="2021-10" db="EMBL/GenBank/DDBJ databases">
        <authorList>
            <person name="Piombo E."/>
        </authorList>
    </citation>
    <scope>NUCLEOTIDE SEQUENCE</scope>
</reference>
<keyword evidence="2" id="KW-1185">Reference proteome</keyword>
<organism evidence="1 2">
    <name type="scientific">Clonostachys solani</name>
    <dbReference type="NCBI Taxonomy" id="160281"/>
    <lineage>
        <taxon>Eukaryota</taxon>
        <taxon>Fungi</taxon>
        <taxon>Dikarya</taxon>
        <taxon>Ascomycota</taxon>
        <taxon>Pezizomycotina</taxon>
        <taxon>Sordariomycetes</taxon>
        <taxon>Hypocreomycetidae</taxon>
        <taxon>Hypocreales</taxon>
        <taxon>Bionectriaceae</taxon>
        <taxon>Clonostachys</taxon>
    </lineage>
</organism>
<dbReference type="AlphaFoldDB" id="A0A9N9ZBU4"/>
<gene>
    <name evidence="1" type="ORF">CSOL1703_00004485</name>
</gene>
<dbReference type="Proteomes" id="UP000775872">
    <property type="component" value="Unassembled WGS sequence"/>
</dbReference>
<dbReference type="EMBL" id="CABFOC020000045">
    <property type="protein sequence ID" value="CAH0052621.1"/>
    <property type="molecule type" value="Genomic_DNA"/>
</dbReference>